<dbReference type="Gramene" id="ERN13786">
    <property type="protein sequence ID" value="ERN13786"/>
    <property type="gene ID" value="AMTR_s00049p00201740"/>
</dbReference>
<feature type="compositionally biased region" description="Pro residues" evidence="1">
    <location>
        <begin position="101"/>
        <end position="114"/>
    </location>
</feature>
<feature type="region of interest" description="Disordered" evidence="1">
    <location>
        <begin position="1"/>
        <end position="122"/>
    </location>
</feature>
<feature type="compositionally biased region" description="Basic and acidic residues" evidence="1">
    <location>
        <begin position="717"/>
        <end position="744"/>
    </location>
</feature>
<evidence type="ECO:0000313" key="3">
    <source>
        <dbReference type="Proteomes" id="UP000017836"/>
    </source>
</evidence>
<feature type="compositionally biased region" description="Basic and acidic residues" evidence="1">
    <location>
        <begin position="806"/>
        <end position="822"/>
    </location>
</feature>
<feature type="compositionally biased region" description="Basic and acidic residues" evidence="1">
    <location>
        <begin position="523"/>
        <end position="547"/>
    </location>
</feature>
<dbReference type="STRING" id="13333.W1Q091"/>
<evidence type="ECO:0000256" key="1">
    <source>
        <dbReference type="SAM" id="MobiDB-lite"/>
    </source>
</evidence>
<feature type="compositionally biased region" description="Pro residues" evidence="1">
    <location>
        <begin position="25"/>
        <end position="37"/>
    </location>
</feature>
<feature type="region of interest" description="Disordered" evidence="1">
    <location>
        <begin position="787"/>
        <end position="1037"/>
    </location>
</feature>
<feature type="compositionally biased region" description="Polar residues" evidence="1">
    <location>
        <begin position="673"/>
        <end position="682"/>
    </location>
</feature>
<reference evidence="3" key="1">
    <citation type="journal article" date="2013" name="Science">
        <title>The Amborella genome and the evolution of flowering plants.</title>
        <authorList>
            <consortium name="Amborella Genome Project"/>
        </authorList>
    </citation>
    <scope>NUCLEOTIDE SEQUENCE [LARGE SCALE GENOMIC DNA]</scope>
</reference>
<name>W1Q091_AMBTC</name>
<dbReference type="EMBL" id="KI392567">
    <property type="protein sequence ID" value="ERN13786.1"/>
    <property type="molecule type" value="Genomic_DNA"/>
</dbReference>
<sequence length="1203" mass="133140">MDTLHNPQRLMRPVLNPQHQQHHQPPLPPHPQAPWYPAPAQFQYQAQSHLSNQPQWAHHNQQQQQQSMAPGFGHNQNPPSSYNPSSMASSPYAMPLHQQYGPPPPPPPPRPLPPQHHHSQVTPMYAQADQPWGNMNRPHHQSWEYPGASVHYNNEEDWAAKARAWAAAKAAMENQQAQAQFTPLGKVEDHTHAYHNQSQNATEPHFADIQQSSLPAPSHHPPPVAPPMDIHRTPNHFQDSISNNSEPLPLYASNESLAFSAADKNSVPLPPSSSAPVASQGNMASISSVYRQEVSLNYSSFPVTGVEERGNTTGASPLPVSPPVQVHKPQTILPAVVQSDLTEHPHFTYGDQSSVPLTDPSDQPLVFDKNFTRNLEQRQQTSYTHSEPMASMGGPDHVHAWTPAVAPGAVFPPAPTGPQFDPTFLPPAHPLPGHPQQMFGRIPGPNFRPNISPISSPFGLNAGAALPPGSVFPGDANGTFSTSERPKKASVPNWLREEIMKKKAAVMASSVQDPSSELSVHTSGDEDKSLGKVDQADSKSIDSARSTEDEDDEEEEVEAARTAAINQEIKHVLTEVLLKVTGELFDEIATEVLEESDLIVEVEHSNISRKDEVLPPVIPTPKASARVLVPVEAKDGGEEEASERSGSSGPAGDVLGLSNYASDDDEEAESSEQVTLHTNSASQLLNGEDRLNSLVYFERPNRGIKDSGHDVSGVGDLNDRTKEVPSDGEKEMRTEIERVPDEKGFSYGNSERISTITGGHEVGSLQGSADTPKVKEKVGGNAHMNFEIVGRGSESSRTGINDLLDGDGRKKTNKSNDEESKRTVCLVSSDYGGDVEAGNSRATEKHSSFSDNRRGDDRDVRKGRVEERDIVKEKEKERKDKVKEKEINRGDKVREKERDRGDKMREKERDKGDNMREKGRERVERVKECEKDEKETVKRKRDISKEESIMKSEHGRDNRDGGVKHGDRGSSHKHKRHRSSSISGRGKNSRERDNSSPSRTSGTDVEASDNSRHRRVPSKKHSLSPSPVRSRKRPMVTAGFARPMAIARLASKSDFDYEISIRNNRNTTSSDSLSKLSIHAETHEARNEVPKAAMSIIQPWHISQRDQTLCKFPVDFLLRSVLSFLLVLRREGLDSRGETGFGGERRERAVGDREGLGVRGERGVKAEREKGIWGERREMLAEWLDRGVRAGREYVKEIKGERI</sequence>
<feature type="compositionally biased region" description="Low complexity" evidence="1">
    <location>
        <begin position="77"/>
        <end position="95"/>
    </location>
</feature>
<feature type="compositionally biased region" description="Polar residues" evidence="1">
    <location>
        <begin position="509"/>
        <end position="522"/>
    </location>
</feature>
<feature type="compositionally biased region" description="Low complexity" evidence="1">
    <location>
        <begin position="38"/>
        <end position="47"/>
    </location>
</feature>
<feature type="compositionally biased region" description="Polar residues" evidence="1">
    <location>
        <begin position="235"/>
        <end position="245"/>
    </location>
</feature>
<feature type="region of interest" description="Disordered" evidence="1">
    <location>
        <begin position="211"/>
        <end position="245"/>
    </location>
</feature>
<dbReference type="OMA" id="NDEMSHR"/>
<dbReference type="eggNOG" id="ENOG502QUZF">
    <property type="taxonomic scope" value="Eukaryota"/>
</dbReference>
<organism evidence="2 3">
    <name type="scientific">Amborella trichopoda</name>
    <dbReference type="NCBI Taxonomy" id="13333"/>
    <lineage>
        <taxon>Eukaryota</taxon>
        <taxon>Viridiplantae</taxon>
        <taxon>Streptophyta</taxon>
        <taxon>Embryophyta</taxon>
        <taxon>Tracheophyta</taxon>
        <taxon>Spermatophyta</taxon>
        <taxon>Magnoliopsida</taxon>
        <taxon>Amborellales</taxon>
        <taxon>Amborellaceae</taxon>
        <taxon>Amborella</taxon>
    </lineage>
</organism>
<feature type="region of interest" description="Disordered" evidence="1">
    <location>
        <begin position="505"/>
        <end position="558"/>
    </location>
</feature>
<feature type="compositionally biased region" description="Basic residues" evidence="1">
    <location>
        <begin position="1012"/>
        <end position="1022"/>
    </location>
</feature>
<accession>W1Q091</accession>
<evidence type="ECO:0000313" key="2">
    <source>
        <dbReference type="EMBL" id="ERN13786.1"/>
    </source>
</evidence>
<gene>
    <name evidence="2" type="ORF">AMTR_s00049p00201740</name>
</gene>
<keyword evidence="3" id="KW-1185">Reference proteome</keyword>
<proteinExistence type="predicted"/>
<feature type="region of interest" description="Disordered" evidence="1">
    <location>
        <begin position="701"/>
        <end position="750"/>
    </location>
</feature>
<feature type="region of interest" description="Disordered" evidence="1">
    <location>
        <begin position="634"/>
        <end position="682"/>
    </location>
</feature>
<feature type="compositionally biased region" description="Acidic residues" evidence="1">
    <location>
        <begin position="548"/>
        <end position="557"/>
    </location>
</feature>
<protein>
    <submittedName>
        <fullName evidence="2">Uncharacterized protein</fullName>
    </submittedName>
</protein>
<feature type="compositionally biased region" description="Polar residues" evidence="1">
    <location>
        <begin position="48"/>
        <end position="60"/>
    </location>
</feature>
<dbReference type="HOGENOM" id="CLU_007744_1_0_1"/>
<feature type="compositionally biased region" description="Basic and acidic residues" evidence="1">
    <location>
        <begin position="842"/>
        <end position="936"/>
    </location>
</feature>
<dbReference type="AlphaFoldDB" id="W1Q091"/>
<dbReference type="Proteomes" id="UP000017836">
    <property type="component" value="Unassembled WGS sequence"/>
</dbReference>
<feature type="compositionally biased region" description="Basic and acidic residues" evidence="1">
    <location>
        <begin position="943"/>
        <end position="970"/>
    </location>
</feature>